<gene>
    <name evidence="2" type="primary">Necator_chrX.g23583</name>
    <name evidence="2" type="ORF">RB195_023419</name>
</gene>
<sequence length="144" mass="16259">MRGLEWDNMGKEVDGRHLHHLRFADDIFLIISSVNQAEQMLAEFDETCRKIGLQPNLDKTIFMMDGLVSDSPFTLNGTNISECSSYAYLGREINMMNDLTSELGSCATSGLWSIQKHRECNEEDQEHPSPCSPLQRLLSALIHA</sequence>
<protein>
    <recommendedName>
        <fullName evidence="1">Reverse transcriptase domain-containing protein</fullName>
    </recommendedName>
</protein>
<proteinExistence type="predicted"/>
<dbReference type="InterPro" id="IPR043502">
    <property type="entry name" value="DNA/RNA_pol_sf"/>
</dbReference>
<feature type="domain" description="Reverse transcriptase" evidence="1">
    <location>
        <begin position="1"/>
        <end position="80"/>
    </location>
</feature>
<organism evidence="2 3">
    <name type="scientific">Necator americanus</name>
    <name type="common">Human hookworm</name>
    <dbReference type="NCBI Taxonomy" id="51031"/>
    <lineage>
        <taxon>Eukaryota</taxon>
        <taxon>Metazoa</taxon>
        <taxon>Ecdysozoa</taxon>
        <taxon>Nematoda</taxon>
        <taxon>Chromadorea</taxon>
        <taxon>Rhabditida</taxon>
        <taxon>Rhabditina</taxon>
        <taxon>Rhabditomorpha</taxon>
        <taxon>Strongyloidea</taxon>
        <taxon>Ancylostomatidae</taxon>
        <taxon>Bunostominae</taxon>
        <taxon>Necator</taxon>
    </lineage>
</organism>
<evidence type="ECO:0000313" key="3">
    <source>
        <dbReference type="Proteomes" id="UP001303046"/>
    </source>
</evidence>
<accession>A0ABR1EJ38</accession>
<name>A0ABR1EJ38_NECAM</name>
<dbReference type="Pfam" id="PF00078">
    <property type="entry name" value="RVT_1"/>
    <property type="match status" value="1"/>
</dbReference>
<dbReference type="Proteomes" id="UP001303046">
    <property type="component" value="Unassembled WGS sequence"/>
</dbReference>
<dbReference type="EMBL" id="JAVFWL010000006">
    <property type="protein sequence ID" value="KAK6762697.1"/>
    <property type="molecule type" value="Genomic_DNA"/>
</dbReference>
<dbReference type="PANTHER" id="PTHR47027:SF20">
    <property type="entry name" value="REVERSE TRANSCRIPTASE-LIKE PROTEIN WITH RNA-DIRECTED DNA POLYMERASE DOMAIN"/>
    <property type="match status" value="1"/>
</dbReference>
<evidence type="ECO:0000313" key="2">
    <source>
        <dbReference type="EMBL" id="KAK6762697.1"/>
    </source>
</evidence>
<reference evidence="2 3" key="1">
    <citation type="submission" date="2023-08" db="EMBL/GenBank/DDBJ databases">
        <title>A Necator americanus chromosomal reference genome.</title>
        <authorList>
            <person name="Ilik V."/>
            <person name="Petrzelkova K.J."/>
            <person name="Pardy F."/>
            <person name="Fuh T."/>
            <person name="Niatou-Singa F.S."/>
            <person name="Gouil Q."/>
            <person name="Baker L."/>
            <person name="Ritchie M.E."/>
            <person name="Jex A.R."/>
            <person name="Gazzola D."/>
            <person name="Li H."/>
            <person name="Toshio Fujiwara R."/>
            <person name="Zhan B."/>
            <person name="Aroian R.V."/>
            <person name="Pafco B."/>
            <person name="Schwarz E.M."/>
        </authorList>
    </citation>
    <scope>NUCLEOTIDE SEQUENCE [LARGE SCALE GENOMIC DNA]</scope>
    <source>
        <strain evidence="2 3">Aroian</strain>
        <tissue evidence="2">Whole animal</tissue>
    </source>
</reference>
<dbReference type="PANTHER" id="PTHR47027">
    <property type="entry name" value="REVERSE TRANSCRIPTASE DOMAIN-CONTAINING PROTEIN"/>
    <property type="match status" value="1"/>
</dbReference>
<keyword evidence="3" id="KW-1185">Reference proteome</keyword>
<evidence type="ECO:0000259" key="1">
    <source>
        <dbReference type="PROSITE" id="PS50878"/>
    </source>
</evidence>
<comment type="caution">
    <text evidence="2">The sequence shown here is derived from an EMBL/GenBank/DDBJ whole genome shotgun (WGS) entry which is preliminary data.</text>
</comment>
<dbReference type="PROSITE" id="PS50878">
    <property type="entry name" value="RT_POL"/>
    <property type="match status" value="1"/>
</dbReference>
<dbReference type="InterPro" id="IPR000477">
    <property type="entry name" value="RT_dom"/>
</dbReference>
<dbReference type="SUPFAM" id="SSF56672">
    <property type="entry name" value="DNA/RNA polymerases"/>
    <property type="match status" value="1"/>
</dbReference>